<proteinExistence type="predicted"/>
<name>A0A383CMS1_9ZZZZ</name>
<dbReference type="AlphaFoldDB" id="A0A383CMS1"/>
<dbReference type="InterPro" id="IPR029044">
    <property type="entry name" value="Nucleotide-diphossugar_trans"/>
</dbReference>
<reference evidence="1" key="1">
    <citation type="submission" date="2018-05" db="EMBL/GenBank/DDBJ databases">
        <authorList>
            <person name="Lanie J.A."/>
            <person name="Ng W.-L."/>
            <person name="Kazmierczak K.M."/>
            <person name="Andrzejewski T.M."/>
            <person name="Davidsen T.M."/>
            <person name="Wayne K.J."/>
            <person name="Tettelin H."/>
            <person name="Glass J.I."/>
            <person name="Rusch D."/>
            <person name="Podicherti R."/>
            <person name="Tsui H.-C.T."/>
            <person name="Winkler M.E."/>
        </authorList>
    </citation>
    <scope>NUCLEOTIDE SEQUENCE</scope>
</reference>
<dbReference type="Gene3D" id="3.90.550.10">
    <property type="entry name" value="Spore Coat Polysaccharide Biosynthesis Protein SpsA, Chain A"/>
    <property type="match status" value="1"/>
</dbReference>
<evidence type="ECO:0008006" key="2">
    <source>
        <dbReference type="Google" id="ProtNLM"/>
    </source>
</evidence>
<accession>A0A383CMS1</accession>
<evidence type="ECO:0000313" key="1">
    <source>
        <dbReference type="EMBL" id="SVE33657.1"/>
    </source>
</evidence>
<organism evidence="1">
    <name type="scientific">marine metagenome</name>
    <dbReference type="NCBI Taxonomy" id="408172"/>
    <lineage>
        <taxon>unclassified sequences</taxon>
        <taxon>metagenomes</taxon>
        <taxon>ecological metagenomes</taxon>
    </lineage>
</organism>
<dbReference type="EMBL" id="UINC01210268">
    <property type="protein sequence ID" value="SVE33657.1"/>
    <property type="molecule type" value="Genomic_DNA"/>
</dbReference>
<sequence length="201" mass="24020">DKLELQIPYFNNSDVGVVFSNLWILNKDIKKKKLYTNKKLPRGNIYNNLIKNYNVGILTAVIRKDFYSKLKKKFDERFSIIGDFDLFLRLSKLYDFESIQKPLACYRLHGGNLSIIRKEKEIEELVLWLNENKCNLNASDIKNIQKNINYKKFVNLKIEKNYKECLKMVLSSKINLFNIRHLVLLFTPVILLKKFLWWHQD</sequence>
<dbReference type="SUPFAM" id="SSF53448">
    <property type="entry name" value="Nucleotide-diphospho-sugar transferases"/>
    <property type="match status" value="1"/>
</dbReference>
<gene>
    <name evidence="1" type="ORF">METZ01_LOCUS486511</name>
</gene>
<protein>
    <recommendedName>
        <fullName evidence="2">Glycosyltransferase 2-like prokaryotic type domain-containing protein</fullName>
    </recommendedName>
</protein>
<feature type="non-terminal residue" evidence="1">
    <location>
        <position position="1"/>
    </location>
</feature>